<feature type="region of interest" description="Disordered" evidence="2">
    <location>
        <begin position="1"/>
        <end position="27"/>
    </location>
</feature>
<gene>
    <name evidence="4" type="ORF">PENSUB_1138</name>
</gene>
<dbReference type="PROSITE" id="PS50888">
    <property type="entry name" value="BHLH"/>
    <property type="match status" value="2"/>
</dbReference>
<feature type="region of interest" description="Disordered" evidence="2">
    <location>
        <begin position="274"/>
        <end position="427"/>
    </location>
</feature>
<evidence type="ECO:0000256" key="2">
    <source>
        <dbReference type="SAM" id="MobiDB-lite"/>
    </source>
</evidence>
<accession>A0A1Q5UKN0</accession>
<dbReference type="PANTHER" id="PTHR13935">
    <property type="entry name" value="ACHAETE-SCUTE TRANSCRIPTION FACTOR-RELATED"/>
    <property type="match status" value="1"/>
</dbReference>
<reference evidence="4 5" key="1">
    <citation type="submission" date="2016-10" db="EMBL/GenBank/DDBJ databases">
        <title>Genome sequence of the ascomycete fungus Penicillium subrubescens.</title>
        <authorList>
            <person name="De Vries R.P."/>
            <person name="Peng M."/>
            <person name="Dilokpimol A."/>
            <person name="Hilden K."/>
            <person name="Makela M.R."/>
            <person name="Grigoriev I."/>
            <person name="Riley R."/>
            <person name="Granchi Z."/>
        </authorList>
    </citation>
    <scope>NUCLEOTIDE SEQUENCE [LARGE SCALE GENOMIC DNA]</scope>
    <source>
        <strain evidence="4 5">CBS 132785</strain>
    </source>
</reference>
<evidence type="ECO:0000256" key="1">
    <source>
        <dbReference type="ARBA" id="ARBA00023125"/>
    </source>
</evidence>
<feature type="domain" description="BHLH" evidence="3">
    <location>
        <begin position="186"/>
        <end position="262"/>
    </location>
</feature>
<evidence type="ECO:0000259" key="3">
    <source>
        <dbReference type="PROSITE" id="PS50888"/>
    </source>
</evidence>
<dbReference type="SMART" id="SM00353">
    <property type="entry name" value="HLH"/>
    <property type="match status" value="2"/>
</dbReference>
<name>A0A1Q5UKN0_9EURO</name>
<comment type="caution">
    <text evidence="4">The sequence shown here is derived from an EMBL/GenBank/DDBJ whole genome shotgun (WGS) entry which is preliminary data.</text>
</comment>
<dbReference type="Pfam" id="PF00010">
    <property type="entry name" value="HLH"/>
    <property type="match status" value="2"/>
</dbReference>
<dbReference type="Gene3D" id="4.10.280.10">
    <property type="entry name" value="Helix-loop-helix DNA-binding domain"/>
    <property type="match status" value="2"/>
</dbReference>
<evidence type="ECO:0000313" key="5">
    <source>
        <dbReference type="Proteomes" id="UP000186955"/>
    </source>
</evidence>
<feature type="compositionally biased region" description="Polar residues" evidence="2">
    <location>
        <begin position="331"/>
        <end position="343"/>
    </location>
</feature>
<keyword evidence="1" id="KW-0238">DNA-binding</keyword>
<dbReference type="InterPro" id="IPR011598">
    <property type="entry name" value="bHLH_dom"/>
</dbReference>
<dbReference type="CDD" id="cd11392">
    <property type="entry name" value="bHLH_ScPHO4_like"/>
    <property type="match status" value="1"/>
</dbReference>
<feature type="compositionally biased region" description="Basic and acidic residues" evidence="2">
    <location>
        <begin position="287"/>
        <end position="297"/>
    </location>
</feature>
<dbReference type="GO" id="GO:0090575">
    <property type="term" value="C:RNA polymerase II transcription regulator complex"/>
    <property type="evidence" value="ECO:0007669"/>
    <property type="project" value="TreeGrafter"/>
</dbReference>
<dbReference type="GO" id="GO:0000981">
    <property type="term" value="F:DNA-binding transcription factor activity, RNA polymerase II-specific"/>
    <property type="evidence" value="ECO:0007669"/>
    <property type="project" value="TreeGrafter"/>
</dbReference>
<sequence length="580" mass="64683">MPQPTTPSFAVRRGYQPQQVAPSPANQEVQGYNSLIRAMLREIDGCKSKLEKKISPATAYVSIESKYQHILDETRVPGVSSPETTPTTLTSKRTSQKIAEQARRNRINNALQQLEALMPPTFIQDQKSQRLAGSSVTVDEAEKPGNHFFGKAFMVETAIQYINELRTCLEGLDTSARIFVPAALVFERGHHKIQEQGRRNRINVALKGLESMIPSEFIQARLAKNKAISGFKSEGNIDDKFVAPACSKASILEMANDYIRELQRDLEDKSETLALRLMPPRAPSPDGRTETPDKESRSGTASPSDDQKEEDSGSASKLMPSIDGDAISDANLPSPQDPLSLSNPGLYEAETRRTPLEGSEISQSNIVDSMASSRRPPVDAVSVKDGGKAFAGKVETQHSSSKDEIRPPPVDLGETSQTPNSREDFGTSLNLNDMQFQFLDSWVEPPRDDWLTRPLLEGYSELEDDDLQGDTILPNLRKDVKGEVQVHKADGLAWKPDRHRHKRRFSTIDNNSPSPMIFEPLIEKHQKRSENTTSQDILLGKSNQEFPEDFTDSPWPSSLEKALERWTNLKQYEFNTEIVG</sequence>
<dbReference type="SUPFAM" id="SSF47459">
    <property type="entry name" value="HLH, helix-loop-helix DNA-binding domain"/>
    <property type="match status" value="2"/>
</dbReference>
<evidence type="ECO:0000313" key="4">
    <source>
        <dbReference type="EMBL" id="OKP13038.1"/>
    </source>
</evidence>
<dbReference type="GO" id="GO:0046983">
    <property type="term" value="F:protein dimerization activity"/>
    <property type="evidence" value="ECO:0007669"/>
    <property type="project" value="InterPro"/>
</dbReference>
<dbReference type="Proteomes" id="UP000186955">
    <property type="component" value="Unassembled WGS sequence"/>
</dbReference>
<dbReference type="GO" id="GO:0000977">
    <property type="term" value="F:RNA polymerase II transcription regulatory region sequence-specific DNA binding"/>
    <property type="evidence" value="ECO:0007669"/>
    <property type="project" value="TreeGrafter"/>
</dbReference>
<protein>
    <submittedName>
        <fullName evidence="4">Phosphorus acquisition-controlling protein</fullName>
    </submittedName>
</protein>
<organism evidence="4 5">
    <name type="scientific">Penicillium subrubescens</name>
    <dbReference type="NCBI Taxonomy" id="1316194"/>
    <lineage>
        <taxon>Eukaryota</taxon>
        <taxon>Fungi</taxon>
        <taxon>Dikarya</taxon>
        <taxon>Ascomycota</taxon>
        <taxon>Pezizomycotina</taxon>
        <taxon>Eurotiomycetes</taxon>
        <taxon>Eurotiomycetidae</taxon>
        <taxon>Eurotiales</taxon>
        <taxon>Aspergillaceae</taxon>
        <taxon>Penicillium</taxon>
    </lineage>
</organism>
<feature type="region of interest" description="Disordered" evidence="2">
    <location>
        <begin position="76"/>
        <end position="95"/>
    </location>
</feature>
<feature type="compositionally biased region" description="Polar residues" evidence="2">
    <location>
        <begin position="360"/>
        <end position="372"/>
    </location>
</feature>
<feature type="compositionally biased region" description="Polar residues" evidence="2">
    <location>
        <begin position="16"/>
        <end position="27"/>
    </location>
</feature>
<dbReference type="STRING" id="1316194.A0A1Q5UKN0"/>
<keyword evidence="5" id="KW-1185">Reference proteome</keyword>
<proteinExistence type="predicted"/>
<dbReference type="EMBL" id="MNBE01000157">
    <property type="protein sequence ID" value="OKP13038.1"/>
    <property type="molecule type" value="Genomic_DNA"/>
</dbReference>
<feature type="compositionally biased region" description="Low complexity" evidence="2">
    <location>
        <begin position="80"/>
        <end position="93"/>
    </location>
</feature>
<dbReference type="InterPro" id="IPR015660">
    <property type="entry name" value="MASH1/Ascl1a-like"/>
</dbReference>
<dbReference type="InterPro" id="IPR036638">
    <property type="entry name" value="HLH_DNA-bd_sf"/>
</dbReference>
<feature type="domain" description="BHLH" evidence="3">
    <location>
        <begin position="91"/>
        <end position="165"/>
    </location>
</feature>
<dbReference type="AlphaFoldDB" id="A0A1Q5UKN0"/>
<dbReference type="PANTHER" id="PTHR13935:SF106">
    <property type="entry name" value="ACHAETE-SCUTE COMPLEX PROTEIN T5-RELATED"/>
    <property type="match status" value="1"/>
</dbReference>